<sequence length="304" mass="34142">MTDQDRRDDLAHLLERGPFHEALATAVEHRGLTLQRLQHRLTERGATVSVPTLSCWVRGTRRPERPVSMAALAELELVLGLEARSLSDLLGQKRRRGRDAARPVDDETIWRDSASLSAVLSELDLVKPDLRVVSAHLRQRVDGRRVERTARHLNVVEAMRDDLTRTRLTMARLTGRPDQLHVEAIAGVSVGRQRATSDGFVVTELVLDTTLAKGERTVVEYEAHLDPEGEPSINCTALFYRPVRMCVVEVFFDPEQVPVRSFALRKPAGKHEQRSPVRVSAAGVLRSVVFDQPAGEYGLTWDWD</sequence>
<dbReference type="RefSeq" id="WP_345715630.1">
    <property type="nucleotide sequence ID" value="NZ_BAABFP010000002.1"/>
</dbReference>
<comment type="caution">
    <text evidence="1">The sequence shown here is derived from an EMBL/GenBank/DDBJ whole genome shotgun (WGS) entry which is preliminary data.</text>
</comment>
<evidence type="ECO:0000313" key="1">
    <source>
        <dbReference type="EMBL" id="MFC6007691.1"/>
    </source>
</evidence>
<accession>A0ABW1JEA2</accession>
<keyword evidence="2" id="KW-1185">Reference proteome</keyword>
<evidence type="ECO:0008006" key="3">
    <source>
        <dbReference type="Google" id="ProtNLM"/>
    </source>
</evidence>
<reference evidence="2" key="1">
    <citation type="journal article" date="2019" name="Int. J. Syst. Evol. Microbiol.">
        <title>The Global Catalogue of Microorganisms (GCM) 10K type strain sequencing project: providing services to taxonomists for standard genome sequencing and annotation.</title>
        <authorList>
            <consortium name="The Broad Institute Genomics Platform"/>
            <consortium name="The Broad Institute Genome Sequencing Center for Infectious Disease"/>
            <person name="Wu L."/>
            <person name="Ma J."/>
        </authorList>
    </citation>
    <scope>NUCLEOTIDE SEQUENCE [LARGE SCALE GENOMIC DNA]</scope>
    <source>
        <strain evidence="2">KACC 14249</strain>
    </source>
</reference>
<protein>
    <recommendedName>
        <fullName evidence="3">XRE family transcriptional regulator</fullName>
    </recommendedName>
</protein>
<gene>
    <name evidence="1" type="ORF">ACFQDO_11180</name>
</gene>
<name>A0ABW1JEA2_9ACTN</name>
<dbReference type="Proteomes" id="UP001596189">
    <property type="component" value="Unassembled WGS sequence"/>
</dbReference>
<organism evidence="1 2">
    <name type="scientific">Angustibacter luteus</name>
    <dbReference type="NCBI Taxonomy" id="658456"/>
    <lineage>
        <taxon>Bacteria</taxon>
        <taxon>Bacillati</taxon>
        <taxon>Actinomycetota</taxon>
        <taxon>Actinomycetes</taxon>
        <taxon>Kineosporiales</taxon>
        <taxon>Kineosporiaceae</taxon>
    </lineage>
</organism>
<proteinExistence type="predicted"/>
<evidence type="ECO:0000313" key="2">
    <source>
        <dbReference type="Proteomes" id="UP001596189"/>
    </source>
</evidence>
<dbReference type="EMBL" id="JBHSRD010000004">
    <property type="protein sequence ID" value="MFC6007691.1"/>
    <property type="molecule type" value="Genomic_DNA"/>
</dbReference>